<evidence type="ECO:0000256" key="2">
    <source>
        <dbReference type="SAM" id="SignalP"/>
    </source>
</evidence>
<proteinExistence type="predicted"/>
<reference evidence="4" key="1">
    <citation type="submission" date="2022-09" db="EMBL/GenBank/DDBJ databases">
        <authorList>
            <person name="Li D."/>
            <person name="Cheng J."/>
            <person name="Li Y."/>
        </authorList>
    </citation>
    <scope>NUCLEOTIDE SEQUENCE</scope>
    <source>
        <strain evidence="4">DL</strain>
    </source>
</reference>
<sequence length="218" mass="22979">MSSLGVRRQFAAVSLALAGALVLGACSGSDDPDADAAQSPSSSVSPSTSSTPSPTPTATYKPASAEGPAENVPLPEMPEEAKVESKEGLVAFARYWYELVNYGYETGDVEPVKAISGPDCFACGNYYAAVQSGFRENDWMAGSRIEVEGVDSSFARTDEGYVQALIQLTQDPLEYYGEAGLQTIAPGNELPSVQMIVAEFGTEGWVAVDVVTIRASEK</sequence>
<keyword evidence="5" id="KW-1185">Reference proteome</keyword>
<feature type="compositionally biased region" description="Low complexity" evidence="1">
    <location>
        <begin position="28"/>
        <end position="65"/>
    </location>
</feature>
<dbReference type="PROSITE" id="PS51318">
    <property type="entry name" value="TAT"/>
    <property type="match status" value="1"/>
</dbReference>
<accession>A0ABY6FUL5</accession>
<evidence type="ECO:0000259" key="3">
    <source>
        <dbReference type="Pfam" id="PF19843"/>
    </source>
</evidence>
<dbReference type="InterPro" id="IPR006311">
    <property type="entry name" value="TAT_signal"/>
</dbReference>
<dbReference type="EMBL" id="CP106856">
    <property type="protein sequence ID" value="UYB36920.1"/>
    <property type="molecule type" value="Genomic_DNA"/>
</dbReference>
<feature type="region of interest" description="Disordered" evidence="1">
    <location>
        <begin position="28"/>
        <end position="80"/>
    </location>
</feature>
<dbReference type="RefSeq" id="WP_263128508.1">
    <property type="nucleotide sequence ID" value="NZ_CP106856.1"/>
</dbReference>
<feature type="domain" description="DUF6318" evidence="3">
    <location>
        <begin position="59"/>
        <end position="209"/>
    </location>
</feature>
<name>A0ABY6FUL5_9MICC</name>
<dbReference type="PROSITE" id="PS51257">
    <property type="entry name" value="PROKAR_LIPOPROTEIN"/>
    <property type="match status" value="1"/>
</dbReference>
<evidence type="ECO:0000313" key="4">
    <source>
        <dbReference type="EMBL" id="UYB36920.1"/>
    </source>
</evidence>
<dbReference type="Pfam" id="PF19843">
    <property type="entry name" value="DUF6318"/>
    <property type="match status" value="1"/>
</dbReference>
<feature type="signal peptide" evidence="2">
    <location>
        <begin position="1"/>
        <end position="25"/>
    </location>
</feature>
<feature type="chain" id="PRO_5045543627" evidence="2">
    <location>
        <begin position="26"/>
        <end position="218"/>
    </location>
</feature>
<dbReference type="InterPro" id="IPR046281">
    <property type="entry name" value="DUF6318"/>
</dbReference>
<keyword evidence="2" id="KW-0732">Signal</keyword>
<protein>
    <submittedName>
        <fullName evidence="4">DUF6318 family protein</fullName>
    </submittedName>
</protein>
<dbReference type="Proteomes" id="UP001063368">
    <property type="component" value="Chromosome"/>
</dbReference>
<organism evidence="4 5">
    <name type="scientific">Arthrobacter koreensis</name>
    <dbReference type="NCBI Taxonomy" id="199136"/>
    <lineage>
        <taxon>Bacteria</taxon>
        <taxon>Bacillati</taxon>
        <taxon>Actinomycetota</taxon>
        <taxon>Actinomycetes</taxon>
        <taxon>Micrococcales</taxon>
        <taxon>Micrococcaceae</taxon>
        <taxon>Arthrobacter</taxon>
    </lineage>
</organism>
<evidence type="ECO:0000256" key="1">
    <source>
        <dbReference type="SAM" id="MobiDB-lite"/>
    </source>
</evidence>
<gene>
    <name evidence="4" type="ORF">N9A08_04380</name>
</gene>
<evidence type="ECO:0000313" key="5">
    <source>
        <dbReference type="Proteomes" id="UP001063368"/>
    </source>
</evidence>